<name>A0A2N3KN20_9PROT</name>
<dbReference type="GO" id="GO:0003677">
    <property type="term" value="F:DNA binding"/>
    <property type="evidence" value="ECO:0007669"/>
    <property type="project" value="UniProtKB-KW"/>
</dbReference>
<gene>
    <name evidence="5" type="ORF">COO20_17280</name>
</gene>
<feature type="domain" description="Response regulatory" evidence="4">
    <location>
        <begin position="9"/>
        <end position="127"/>
    </location>
</feature>
<dbReference type="Proteomes" id="UP000233597">
    <property type="component" value="Unassembled WGS sequence"/>
</dbReference>
<dbReference type="InterPro" id="IPR001789">
    <property type="entry name" value="Sig_transdc_resp-reg_receiver"/>
</dbReference>
<reference evidence="5 6" key="1">
    <citation type="submission" date="2017-09" db="EMBL/GenBank/DDBJ databases">
        <title>Biodiversity and function of Thalassospira species in the particle-attached aromatic-hydrocarbon-degrading consortia from the surface seawater of the South China Sea.</title>
        <authorList>
            <person name="Dong C."/>
            <person name="Liu R."/>
            <person name="Shao Z."/>
        </authorList>
    </citation>
    <scope>NUCLEOTIDE SEQUENCE [LARGE SCALE GENOMIC DNA]</scope>
    <source>
        <strain evidence="5 6">CSC1P2</strain>
    </source>
</reference>
<evidence type="ECO:0000256" key="1">
    <source>
        <dbReference type="ARBA" id="ARBA00022553"/>
    </source>
</evidence>
<evidence type="ECO:0000313" key="5">
    <source>
        <dbReference type="EMBL" id="PKR51886.1"/>
    </source>
</evidence>
<dbReference type="EMBL" id="NWTK01000012">
    <property type="protein sequence ID" value="PKR51886.1"/>
    <property type="molecule type" value="Genomic_DNA"/>
</dbReference>
<dbReference type="InterPro" id="IPR050595">
    <property type="entry name" value="Bact_response_regulator"/>
</dbReference>
<dbReference type="PANTHER" id="PTHR44591">
    <property type="entry name" value="STRESS RESPONSE REGULATOR PROTEIN 1"/>
    <property type="match status" value="1"/>
</dbReference>
<protein>
    <submittedName>
        <fullName evidence="5">DNA-binding response regulator</fullName>
    </submittedName>
</protein>
<sequence length="323" mass="35453">MKLPSSGVKVAFVDDDDNLLAAHRRILRSMALDWEALFFNNPQEALDTISADSSVEAAILDIHMPIMTGLELAAKLRESRPDLIVIMLTGYADLESALEAVNEHGVYRFYPKPTPLRTLLEGVSSAIEKSRGSQSHISPAFLDIFNLGLIATDHNLSVNHMNAQAAELVRRCPLLHVQSDNRLALDRAPEDLDRFLNPPAGRSIPQQKGFSLESDEMSVSIFLRRIPAPNGEKSGFIFILVEPESVGPPSVDNLMDVFGLTRSEARLTQKLAEGVALDEASEAVGISVQSARTYLKAIFVKTGVNRQPQLLKTVFSSIPSLRN</sequence>
<dbReference type="InterPro" id="IPR036388">
    <property type="entry name" value="WH-like_DNA-bd_sf"/>
</dbReference>
<dbReference type="InterPro" id="IPR016032">
    <property type="entry name" value="Sig_transdc_resp-reg_C-effctor"/>
</dbReference>
<dbReference type="Gene3D" id="3.40.50.2300">
    <property type="match status" value="1"/>
</dbReference>
<dbReference type="SUPFAM" id="SSF46894">
    <property type="entry name" value="C-terminal effector domain of the bipartite response regulators"/>
    <property type="match status" value="1"/>
</dbReference>
<comment type="caution">
    <text evidence="5">The sequence shown here is derived from an EMBL/GenBank/DDBJ whole genome shotgun (WGS) entry which is preliminary data.</text>
</comment>
<proteinExistence type="predicted"/>
<dbReference type="GO" id="GO:0000160">
    <property type="term" value="P:phosphorelay signal transduction system"/>
    <property type="evidence" value="ECO:0007669"/>
    <property type="project" value="InterPro"/>
</dbReference>
<dbReference type="PROSITE" id="PS50110">
    <property type="entry name" value="RESPONSE_REGULATORY"/>
    <property type="match status" value="1"/>
</dbReference>
<evidence type="ECO:0000256" key="2">
    <source>
        <dbReference type="ARBA" id="ARBA00023125"/>
    </source>
</evidence>
<evidence type="ECO:0000256" key="3">
    <source>
        <dbReference type="PROSITE-ProRule" id="PRU00169"/>
    </source>
</evidence>
<feature type="modified residue" description="4-aspartylphosphate" evidence="3">
    <location>
        <position position="61"/>
    </location>
</feature>
<dbReference type="Pfam" id="PF00072">
    <property type="entry name" value="Response_reg"/>
    <property type="match status" value="1"/>
</dbReference>
<dbReference type="OrthoDB" id="5497412at2"/>
<evidence type="ECO:0000259" key="4">
    <source>
        <dbReference type="PROSITE" id="PS50110"/>
    </source>
</evidence>
<dbReference type="AlphaFoldDB" id="A0A2N3KN20"/>
<accession>A0A2N3KN20</accession>
<dbReference type="SUPFAM" id="SSF52172">
    <property type="entry name" value="CheY-like"/>
    <property type="match status" value="1"/>
</dbReference>
<organism evidence="5 6">
    <name type="scientific">Thalassospira marina</name>
    <dbReference type="NCBI Taxonomy" id="2048283"/>
    <lineage>
        <taxon>Bacteria</taxon>
        <taxon>Pseudomonadati</taxon>
        <taxon>Pseudomonadota</taxon>
        <taxon>Alphaproteobacteria</taxon>
        <taxon>Rhodospirillales</taxon>
        <taxon>Thalassospiraceae</taxon>
        <taxon>Thalassospira</taxon>
    </lineage>
</organism>
<evidence type="ECO:0000313" key="6">
    <source>
        <dbReference type="Proteomes" id="UP000233597"/>
    </source>
</evidence>
<dbReference type="GO" id="GO:0006355">
    <property type="term" value="P:regulation of DNA-templated transcription"/>
    <property type="evidence" value="ECO:0007669"/>
    <property type="project" value="InterPro"/>
</dbReference>
<dbReference type="SMART" id="SM00421">
    <property type="entry name" value="HTH_LUXR"/>
    <property type="match status" value="1"/>
</dbReference>
<dbReference type="RefSeq" id="WP_101268830.1">
    <property type="nucleotide sequence ID" value="NZ_NWTK01000012.1"/>
</dbReference>
<dbReference type="InterPro" id="IPR011006">
    <property type="entry name" value="CheY-like_superfamily"/>
</dbReference>
<dbReference type="SMART" id="SM00448">
    <property type="entry name" value="REC"/>
    <property type="match status" value="1"/>
</dbReference>
<dbReference type="PANTHER" id="PTHR44591:SF3">
    <property type="entry name" value="RESPONSE REGULATORY DOMAIN-CONTAINING PROTEIN"/>
    <property type="match status" value="1"/>
</dbReference>
<dbReference type="Gene3D" id="1.10.10.10">
    <property type="entry name" value="Winged helix-like DNA-binding domain superfamily/Winged helix DNA-binding domain"/>
    <property type="match status" value="1"/>
</dbReference>
<keyword evidence="1 3" id="KW-0597">Phosphoprotein</keyword>
<dbReference type="InterPro" id="IPR000792">
    <property type="entry name" value="Tscrpt_reg_LuxR_C"/>
</dbReference>
<keyword evidence="2 5" id="KW-0238">DNA-binding</keyword>